<dbReference type="InterPro" id="IPR013121">
    <property type="entry name" value="Fe_red_NAD-bd_6"/>
</dbReference>
<feature type="domain" description="FAD-binding FR-type" evidence="16">
    <location>
        <begin position="419"/>
        <end position="552"/>
    </location>
</feature>
<dbReference type="EMBL" id="ALBS01000202">
    <property type="protein sequence ID" value="EJT48543.1"/>
    <property type="molecule type" value="Genomic_DNA"/>
</dbReference>
<feature type="region of interest" description="Disordered" evidence="14">
    <location>
        <begin position="376"/>
        <end position="418"/>
    </location>
</feature>
<evidence type="ECO:0000256" key="2">
    <source>
        <dbReference type="ARBA" id="ARBA00006278"/>
    </source>
</evidence>
<dbReference type="PANTHER" id="PTHR32361">
    <property type="entry name" value="FERRIC/CUPRIC REDUCTASE TRANSMEMBRANE COMPONENT"/>
    <property type="match status" value="1"/>
</dbReference>
<keyword evidence="6 15" id="KW-0812">Transmembrane</keyword>
<evidence type="ECO:0000313" key="18">
    <source>
        <dbReference type="Proteomes" id="UP000002748"/>
    </source>
</evidence>
<comment type="similarity">
    <text evidence="2">Belongs to the ferric reductase (FRE) family.</text>
</comment>
<dbReference type="HOGENOM" id="CLU_009442_0_0_1"/>
<dbReference type="InterPro" id="IPR017927">
    <property type="entry name" value="FAD-bd_FR_type"/>
</dbReference>
<dbReference type="InterPro" id="IPR013112">
    <property type="entry name" value="FAD-bd_8"/>
</dbReference>
<evidence type="ECO:0000256" key="7">
    <source>
        <dbReference type="ARBA" id="ARBA00022982"/>
    </source>
</evidence>
<dbReference type="GeneID" id="25985965"/>
<dbReference type="PROSITE" id="PS51384">
    <property type="entry name" value="FAD_FR"/>
    <property type="match status" value="1"/>
</dbReference>
<feature type="transmembrane region" description="Helical" evidence="15">
    <location>
        <begin position="203"/>
        <end position="220"/>
    </location>
</feature>
<accession>J5QQE5</accession>
<comment type="caution">
    <text evidence="17">The sequence shown here is derived from an EMBL/GenBank/DDBJ whole genome shotgun (WGS) entry which is preliminary data.</text>
</comment>
<protein>
    <recommendedName>
        <fullName evidence="3">ferric-chelate reductase (NADPH)</fullName>
        <ecNumber evidence="3">1.16.1.9</ecNumber>
    </recommendedName>
</protein>
<keyword evidence="4" id="KW-0813">Transport</keyword>
<feature type="transmembrane region" description="Helical" evidence="15">
    <location>
        <begin position="48"/>
        <end position="65"/>
    </location>
</feature>
<dbReference type="GO" id="GO:0052851">
    <property type="term" value="F:ferric-chelate reductase (NADPH) activity"/>
    <property type="evidence" value="ECO:0007669"/>
    <property type="project" value="UniProtKB-EC"/>
</dbReference>
<dbReference type="InterPro" id="IPR039261">
    <property type="entry name" value="FNR_nucleotide-bd"/>
</dbReference>
<evidence type="ECO:0000256" key="12">
    <source>
        <dbReference type="ARBA" id="ARBA00023180"/>
    </source>
</evidence>
<feature type="transmembrane region" description="Helical" evidence="15">
    <location>
        <begin position="159"/>
        <end position="183"/>
    </location>
</feature>
<evidence type="ECO:0000256" key="3">
    <source>
        <dbReference type="ARBA" id="ARBA00012668"/>
    </source>
</evidence>
<dbReference type="RefSeq" id="XP_014179188.1">
    <property type="nucleotide sequence ID" value="XM_014323713.1"/>
</dbReference>
<dbReference type="Pfam" id="PF01794">
    <property type="entry name" value="Ferric_reduct"/>
    <property type="match status" value="1"/>
</dbReference>
<keyword evidence="11 15" id="KW-0472">Membrane</keyword>
<keyword evidence="10" id="KW-0406">Ion transport</keyword>
<feature type="transmembrane region" description="Helical" evidence="15">
    <location>
        <begin position="240"/>
        <end position="258"/>
    </location>
</feature>
<dbReference type="SUPFAM" id="SSF63380">
    <property type="entry name" value="Riboflavin synthase domain-like"/>
    <property type="match status" value="1"/>
</dbReference>
<dbReference type="SFLD" id="SFLDS00052">
    <property type="entry name" value="Ferric_Reductase_Domain"/>
    <property type="match status" value="2"/>
</dbReference>
<dbReference type="PANTHER" id="PTHR32361:SF9">
    <property type="entry name" value="FERRIC REDUCTASE TRANSMEMBRANE COMPONENT 3-RELATED"/>
    <property type="match status" value="1"/>
</dbReference>
<evidence type="ECO:0000256" key="13">
    <source>
        <dbReference type="ARBA" id="ARBA00048483"/>
    </source>
</evidence>
<dbReference type="KEGG" id="tasa:A1Q1_02451"/>
<organism evidence="17 18">
    <name type="scientific">Trichosporon asahii var. asahii (strain ATCC 90039 / CBS 2479 / JCM 2466 / KCTC 7840 / NBRC 103889/ NCYC 2677 / UAMH 7654)</name>
    <name type="common">Yeast</name>
    <dbReference type="NCBI Taxonomy" id="1186058"/>
    <lineage>
        <taxon>Eukaryota</taxon>
        <taxon>Fungi</taxon>
        <taxon>Dikarya</taxon>
        <taxon>Basidiomycota</taxon>
        <taxon>Agaricomycotina</taxon>
        <taxon>Tremellomycetes</taxon>
        <taxon>Trichosporonales</taxon>
        <taxon>Trichosporonaceae</taxon>
        <taxon>Trichosporon</taxon>
    </lineage>
</organism>
<dbReference type="Pfam" id="PF08022">
    <property type="entry name" value="FAD_binding_8"/>
    <property type="match status" value="1"/>
</dbReference>
<dbReference type="Proteomes" id="UP000002748">
    <property type="component" value="Unassembled WGS sequence"/>
</dbReference>
<dbReference type="Pfam" id="PF08030">
    <property type="entry name" value="NAD_binding_6"/>
    <property type="match status" value="1"/>
</dbReference>
<dbReference type="Gene3D" id="3.40.50.80">
    <property type="entry name" value="Nucleotide-binding domain of ferredoxin-NADP reductase (FNR) module"/>
    <property type="match status" value="1"/>
</dbReference>
<evidence type="ECO:0000313" key="17">
    <source>
        <dbReference type="EMBL" id="EJT48543.1"/>
    </source>
</evidence>
<keyword evidence="7" id="KW-0249">Electron transport</keyword>
<sequence>MPRVDAPVTAQQAAAAYTPPYQAVFTPYATPSIYGSPTAARDFASYRYAYLLWCIIGLIAILYAVSHHLRLSGGSLGAAYNKWGMRRHTMFRQSTLPSNSTMLVAFIVAASAIVLCIAGNDYITPLSAVWDFRSSKRDIIPGAPIGNIAKSFWTSGSRFGYMAFALFPLVVLLALKSAPFAIFSIRPFTHLHADKLMPFHRMAGYFVWLITTVHVVLWTVQLFQDSYKGQPVWVAAWTNYHFIFGVVAYALMTAMVVMSVRPVRKTKFEVFYASHTLLGVALLITSILHHTVIWWWCAIALGLWAGDRITRWIRYLRINSGASSKADPRGGQAYQGVATDNIALEEFHDKMVKDPFETNYDHSAQPEIRPVGAYESRYHDATPPPGSPSYDQLSNPYDSPRSVSSPRVPPKDSDEQTLTSYHQNRVSDITPESPPIEPGFAQAQLLPSRTVRLTIRPPHKIRWSPGQYVFLTLPELSGIQSHPFTIANNDPNEIVLLIKARRGITRRLYNLVKDRSESSLRSADKRQSIVPKANPVYIRTKLEGPHGSSGRVRWGEFSTVLIICGGSGVSYGLSIVDHIARSMANFEQDHETRRVRFVWVAREYAELAWAASALCRARRLLGPESLQVPKAPFAGLQRNASSESLASQLSTDPRSEFDHIDAEMEATDANIRDLTQFDSEDDVHDHAQNDFSRHIQKEGKLRRAKTRRAMKARESIGSGYNGFAVHHGEHAGYDQGYDMSQMRAAPPGGAGGDDDLGLYPPQPLASPIRANSPYWLSFGFSSPRRRLAAQLAPPARHVHREDAGLLGDNRQTVMSGTSSFYGDPYIPSGLGRGPSPAPSFIMDDGDTQRFTVASMSRTQSMVLLEDTGPEFSSAGGSLWIDEADYAATSILSESARGGRPKLATLLEEELDKAQGAMVVTTCGPSKLNTVVSNLVSRAIKPGRIRQGDRRGHVVFYSEDFES</sequence>
<evidence type="ECO:0000256" key="4">
    <source>
        <dbReference type="ARBA" id="ARBA00022448"/>
    </source>
</evidence>
<comment type="catalytic activity">
    <reaction evidence="13">
        <text>2 a Fe(II)-siderophore + NADP(+) + H(+) = 2 a Fe(III)-siderophore + NADPH</text>
        <dbReference type="Rhea" id="RHEA:28795"/>
        <dbReference type="Rhea" id="RHEA-COMP:11342"/>
        <dbReference type="Rhea" id="RHEA-COMP:11344"/>
        <dbReference type="ChEBI" id="CHEBI:15378"/>
        <dbReference type="ChEBI" id="CHEBI:29033"/>
        <dbReference type="ChEBI" id="CHEBI:29034"/>
        <dbReference type="ChEBI" id="CHEBI:57783"/>
        <dbReference type="ChEBI" id="CHEBI:58349"/>
        <dbReference type="EC" id="1.16.1.9"/>
    </reaction>
</comment>
<keyword evidence="12" id="KW-0325">Glycoprotein</keyword>
<dbReference type="InterPro" id="IPR013130">
    <property type="entry name" value="Fe3_Rdtase_TM_dom"/>
</dbReference>
<dbReference type="GO" id="GO:0005886">
    <property type="term" value="C:plasma membrane"/>
    <property type="evidence" value="ECO:0007669"/>
    <property type="project" value="UniProtKB-SubCell"/>
</dbReference>
<name>J5QQE5_TRIAS</name>
<evidence type="ECO:0000256" key="5">
    <source>
        <dbReference type="ARBA" id="ARBA00022475"/>
    </source>
</evidence>
<dbReference type="GO" id="GO:0015677">
    <property type="term" value="P:copper ion import"/>
    <property type="evidence" value="ECO:0007669"/>
    <property type="project" value="TreeGrafter"/>
</dbReference>
<dbReference type="CDD" id="cd06186">
    <property type="entry name" value="NOX_Duox_like_FAD_NADP"/>
    <property type="match status" value="1"/>
</dbReference>
<dbReference type="EC" id="1.16.1.9" evidence="3"/>
<evidence type="ECO:0000256" key="10">
    <source>
        <dbReference type="ARBA" id="ARBA00023065"/>
    </source>
</evidence>
<dbReference type="InterPro" id="IPR051410">
    <property type="entry name" value="Ferric/Cupric_Reductase"/>
</dbReference>
<evidence type="ECO:0000256" key="6">
    <source>
        <dbReference type="ARBA" id="ARBA00022692"/>
    </source>
</evidence>
<keyword evidence="5" id="KW-1003">Cell membrane</keyword>
<dbReference type="InterPro" id="IPR017938">
    <property type="entry name" value="Riboflavin_synthase-like_b-brl"/>
</dbReference>
<keyword evidence="9" id="KW-0560">Oxidoreductase</keyword>
<dbReference type="SUPFAM" id="SSF52343">
    <property type="entry name" value="Ferredoxin reductase-like, C-terminal NADP-linked domain"/>
    <property type="match status" value="1"/>
</dbReference>
<reference evidence="17 18" key="1">
    <citation type="journal article" date="2012" name="Eukaryot. Cell">
        <title>Draft genome sequence of CBS 2479, the standard type strain of Trichosporon asahii.</title>
        <authorList>
            <person name="Yang R.Y."/>
            <person name="Li H.T."/>
            <person name="Zhu H."/>
            <person name="Zhou G.P."/>
            <person name="Wang M."/>
            <person name="Wang L."/>
        </authorList>
    </citation>
    <scope>NUCLEOTIDE SEQUENCE [LARGE SCALE GENOMIC DNA]</scope>
    <source>
        <strain evidence="18">ATCC 90039 / CBS 2479 / JCM 2466 / KCTC 7840 / NCYC 2677 / UAMH 7654</strain>
    </source>
</reference>
<dbReference type="VEuPathDB" id="FungiDB:A1Q1_02451"/>
<evidence type="ECO:0000256" key="9">
    <source>
        <dbReference type="ARBA" id="ARBA00023002"/>
    </source>
</evidence>
<evidence type="ECO:0000256" key="1">
    <source>
        <dbReference type="ARBA" id="ARBA00004651"/>
    </source>
</evidence>
<gene>
    <name evidence="17" type="ORF">A1Q1_02451</name>
</gene>
<evidence type="ECO:0000256" key="14">
    <source>
        <dbReference type="SAM" id="MobiDB-lite"/>
    </source>
</evidence>
<comment type="subcellular location">
    <subcellularLocation>
        <location evidence="1">Cell membrane</location>
        <topology evidence="1">Multi-pass membrane protein</topology>
    </subcellularLocation>
</comment>
<proteinExistence type="inferred from homology"/>
<dbReference type="Gene3D" id="2.40.30.10">
    <property type="entry name" value="Translation factors"/>
    <property type="match status" value="1"/>
</dbReference>
<keyword evidence="8 15" id="KW-1133">Transmembrane helix</keyword>
<dbReference type="GO" id="GO:0006879">
    <property type="term" value="P:intracellular iron ion homeostasis"/>
    <property type="evidence" value="ECO:0007669"/>
    <property type="project" value="TreeGrafter"/>
</dbReference>
<evidence type="ECO:0000256" key="11">
    <source>
        <dbReference type="ARBA" id="ARBA00023136"/>
    </source>
</evidence>
<dbReference type="OrthoDB" id="10006946at2759"/>
<dbReference type="GO" id="GO:0006826">
    <property type="term" value="P:iron ion transport"/>
    <property type="evidence" value="ECO:0007669"/>
    <property type="project" value="TreeGrafter"/>
</dbReference>
<feature type="transmembrane region" description="Helical" evidence="15">
    <location>
        <begin position="102"/>
        <end position="123"/>
    </location>
</feature>
<evidence type="ECO:0000256" key="15">
    <source>
        <dbReference type="SAM" id="Phobius"/>
    </source>
</evidence>
<feature type="transmembrane region" description="Helical" evidence="15">
    <location>
        <begin position="270"/>
        <end position="287"/>
    </location>
</feature>
<evidence type="ECO:0000259" key="16">
    <source>
        <dbReference type="PROSITE" id="PS51384"/>
    </source>
</evidence>
<evidence type="ECO:0000256" key="8">
    <source>
        <dbReference type="ARBA" id="ARBA00022989"/>
    </source>
</evidence>
<dbReference type="AlphaFoldDB" id="J5QQE5"/>